<reference evidence="2 3" key="1">
    <citation type="submission" date="2017-03" db="EMBL/GenBank/DDBJ databases">
        <title>Complete genome sequence of Blastomonas fulva degrading microcsystin LR.</title>
        <authorList>
            <person name="Lee H.-g."/>
            <person name="Jin L."/>
            <person name="oh H.-M."/>
        </authorList>
    </citation>
    <scope>NUCLEOTIDE SEQUENCE [LARGE SCALE GENOMIC DNA]</scope>
    <source>
        <strain evidence="2 3">T2</strain>
    </source>
</reference>
<evidence type="ECO:0000313" key="2">
    <source>
        <dbReference type="EMBL" id="ASR51095.1"/>
    </source>
</evidence>
<keyword evidence="3" id="KW-1185">Reference proteome</keyword>
<dbReference type="EMBL" id="CP020083">
    <property type="protein sequence ID" value="ASR51095.1"/>
    <property type="molecule type" value="Genomic_DNA"/>
</dbReference>
<name>A0ABM6M5F1_9SPHN</name>
<dbReference type="Pfam" id="PF03091">
    <property type="entry name" value="CutA1"/>
    <property type="match status" value="1"/>
</dbReference>
<organism evidence="2 3">
    <name type="scientific">Blastomonas fulva</name>
    <dbReference type="NCBI Taxonomy" id="1550728"/>
    <lineage>
        <taxon>Bacteria</taxon>
        <taxon>Pseudomonadati</taxon>
        <taxon>Pseudomonadota</taxon>
        <taxon>Alphaproteobacteria</taxon>
        <taxon>Sphingomonadales</taxon>
        <taxon>Sphingomonadaceae</taxon>
        <taxon>Blastomonas</taxon>
    </lineage>
</organism>
<comment type="similarity">
    <text evidence="1">Belongs to the CutA family.</text>
</comment>
<gene>
    <name evidence="2" type="ORF">B5J99_06105</name>
</gene>
<proteinExistence type="inferred from homology"/>
<dbReference type="SUPFAM" id="SSF54913">
    <property type="entry name" value="GlnB-like"/>
    <property type="match status" value="1"/>
</dbReference>
<evidence type="ECO:0000313" key="3">
    <source>
        <dbReference type="Proteomes" id="UP000258016"/>
    </source>
</evidence>
<dbReference type="Proteomes" id="UP000258016">
    <property type="component" value="Chromosome"/>
</dbReference>
<evidence type="ECO:0000256" key="1">
    <source>
        <dbReference type="ARBA" id="ARBA00010169"/>
    </source>
</evidence>
<dbReference type="InterPro" id="IPR015867">
    <property type="entry name" value="N-reg_PII/ATP_PRibTrfase_C"/>
</dbReference>
<dbReference type="PANTHER" id="PTHR23419">
    <property type="entry name" value="DIVALENT CATION TOLERANCE CUTA-RELATED"/>
    <property type="match status" value="1"/>
</dbReference>
<sequence length="116" mass="12672">MIGDLPGDGSDIRLVYCPFADEEEARTIARTVVREQLAACANIMAPALAICHWQGELTETAEVPVLFKTALPQSKALVARIVHLHSYDEPAVLVLPVDYCPPSFRAWVLGQTLAID</sequence>
<dbReference type="InterPro" id="IPR004323">
    <property type="entry name" value="Ion_tolerance_CutA"/>
</dbReference>
<protein>
    <submittedName>
        <fullName evidence="2">Divalent-cation tolerance protein CutA</fullName>
    </submittedName>
</protein>
<accession>A0ABM6M5F1</accession>
<dbReference type="PANTHER" id="PTHR23419:SF8">
    <property type="entry name" value="FI09726P"/>
    <property type="match status" value="1"/>
</dbReference>
<dbReference type="Gene3D" id="3.30.70.120">
    <property type="match status" value="1"/>
</dbReference>
<dbReference type="RefSeq" id="WP_054135156.1">
    <property type="nucleotide sequence ID" value="NZ_CP020083.1"/>
</dbReference>
<dbReference type="InterPro" id="IPR011322">
    <property type="entry name" value="N-reg_PII-like_a/b"/>
</dbReference>
<dbReference type="GeneID" id="303485149"/>